<protein>
    <submittedName>
        <fullName evidence="2">Uncharacterized protein</fullName>
    </submittedName>
</protein>
<gene>
    <name evidence="2" type="ORF">ECU11_0710</name>
</gene>
<proteinExistence type="predicted"/>
<dbReference type="VEuPathDB" id="MicrosporidiaDB:AEWQ_110700"/>
<dbReference type="VEuPathDB" id="MicrosporidiaDB:AEWD_110700"/>
<name>M1K7A7_ENCCN</name>
<reference evidence="2" key="1">
    <citation type="journal article" date="2013" name="Eukaryot. Cell">
        <title>Extremely Reduced Levels of Heterozygosity in the Vertebrate Pathogen Encephalitozoon cuniculi.</title>
        <authorList>
            <person name="Selman M."/>
            <person name="Sak B."/>
            <person name="Kvac M."/>
            <person name="Farinelli L."/>
            <person name="Weiss L.M."/>
            <person name="Corradi N."/>
        </authorList>
    </citation>
    <scope>NUCLEOTIDE SEQUENCE</scope>
</reference>
<organism evidence="2">
    <name type="scientific">Encephalitozoon cuniculi</name>
    <name type="common">Microsporidian parasite</name>
    <dbReference type="NCBI Taxonomy" id="6035"/>
    <lineage>
        <taxon>Eukaryota</taxon>
        <taxon>Fungi</taxon>
        <taxon>Fungi incertae sedis</taxon>
        <taxon>Microsporidia</taxon>
        <taxon>Unikaryonidae</taxon>
        <taxon>Encephalitozoon</taxon>
    </lineage>
</organism>
<dbReference type="AlphaFoldDB" id="M1K7A7"/>
<evidence type="ECO:0000256" key="1">
    <source>
        <dbReference type="SAM" id="SignalP"/>
    </source>
</evidence>
<evidence type="ECO:0000313" key="2">
    <source>
        <dbReference type="EMBL" id="AGE94895.1"/>
    </source>
</evidence>
<feature type="chain" id="PRO_5004015197" evidence="1">
    <location>
        <begin position="17"/>
        <end position="393"/>
    </location>
</feature>
<dbReference type="VEuPathDB" id="MicrosporidiaDB:ECU11_0710"/>
<keyword evidence="1" id="KW-0732">Signal</keyword>
<feature type="signal peptide" evidence="1">
    <location>
        <begin position="1"/>
        <end position="16"/>
    </location>
</feature>
<dbReference type="VEuPathDB" id="MicrosporidiaDB:AEWR_110700"/>
<sequence>MQTFMVSMVLATSMSCFFISTSISRAPLGNFFQRLRHEHGSSGETGEFKTGFVNSNSSQALREYTSMDRWIRSFLKIKQNHADPSDYEKFFTSSRNYLAKNPSCHSEVSKTLVEALATFKNVQLLSMAYRLLCCVSVELEIPESTLKRHFKNSYLREYMFPLVSKLGLRLFDSILLRLLHKPHYECKSFFDLMKSRRGWALEFLCLESRELARKQMMLMVHTGMFHNLDYFITFFGSRDRSLSFLAFETFMLFMEELVLIERNGKQEGKEWPAMVHKGASFSVWCNLEDAWISLEPCLEVESPSNFLIHFIDFMCEKEKLRKLIAAGNRNEVEAILKRYVDLKEPVSIPSSRWISTSPRRVALSKEEEDVEDTCFEYLFSGRTYKDAADCIEI</sequence>
<dbReference type="EMBL" id="KC513604">
    <property type="protein sequence ID" value="AGE94895.1"/>
    <property type="molecule type" value="Genomic_DNA"/>
</dbReference>
<accession>M1K7A7</accession>
<dbReference type="VEuPathDB" id="MicrosporidiaDB:M970_110700"/>